<evidence type="ECO:0000259" key="3">
    <source>
        <dbReference type="Pfam" id="PF18705"/>
    </source>
</evidence>
<evidence type="ECO:0000259" key="2">
    <source>
        <dbReference type="Pfam" id="PF13786"/>
    </source>
</evidence>
<reference evidence="4 5" key="1">
    <citation type="journal article" date="2021" name="Int. J. Syst. Evol. Microbiol.">
        <title>Clostridium zeae sp. nov., isolated from corn silage.</title>
        <authorList>
            <person name="Kobayashi H."/>
            <person name="Tanizawa Y."/>
            <person name="Yagura M."/>
            <person name="Sakamoto M."/>
            <person name="Ohkuma M."/>
            <person name="Tohno M."/>
        </authorList>
    </citation>
    <scope>NUCLEOTIDE SEQUENCE [LARGE SCALE GENOMIC DNA]</scope>
    <source>
        <strain evidence="4 5">CSC2</strain>
    </source>
</reference>
<dbReference type="Gene3D" id="2.60.40.1640">
    <property type="entry name" value="Conserved domain protein"/>
    <property type="match status" value="1"/>
</dbReference>
<feature type="domain" description="DUF4179" evidence="2">
    <location>
        <begin position="42"/>
        <end position="133"/>
    </location>
</feature>
<keyword evidence="1" id="KW-0472">Membrane</keyword>
<dbReference type="Pfam" id="PF13786">
    <property type="entry name" value="DUF4179"/>
    <property type="match status" value="1"/>
</dbReference>
<keyword evidence="1" id="KW-1133">Transmembrane helix</keyword>
<dbReference type="InterPro" id="IPR025436">
    <property type="entry name" value="DUF4179"/>
</dbReference>
<dbReference type="EMBL" id="BMBA01000001">
    <property type="protein sequence ID" value="GFZ30313.1"/>
    <property type="molecule type" value="Genomic_DNA"/>
</dbReference>
<keyword evidence="1" id="KW-0812">Transmembrane</keyword>
<evidence type="ECO:0000313" key="4">
    <source>
        <dbReference type="EMBL" id="GFZ30313.1"/>
    </source>
</evidence>
<comment type="caution">
    <text evidence="4">The sequence shown here is derived from an EMBL/GenBank/DDBJ whole genome shotgun (WGS) entry which is preliminary data.</text>
</comment>
<feature type="transmembrane region" description="Helical" evidence="1">
    <location>
        <begin position="50"/>
        <end position="72"/>
    </location>
</feature>
<name>A0ABQ1E6F2_9CLOT</name>
<dbReference type="Pfam" id="PF18705">
    <property type="entry name" value="DUF5643"/>
    <property type="match status" value="1"/>
</dbReference>
<proteinExistence type="predicted"/>
<dbReference type="InterPro" id="IPR040680">
    <property type="entry name" value="DUF5643"/>
</dbReference>
<evidence type="ECO:0000313" key="5">
    <source>
        <dbReference type="Proteomes" id="UP000663802"/>
    </source>
</evidence>
<evidence type="ECO:0008006" key="6">
    <source>
        <dbReference type="Google" id="ProtNLM"/>
    </source>
</evidence>
<accession>A0ABQ1E6F2</accession>
<protein>
    <recommendedName>
        <fullName evidence="6">DUF4179 domain-containing protein</fullName>
    </recommendedName>
</protein>
<organism evidence="4 5">
    <name type="scientific">Clostridium zeae</name>
    <dbReference type="NCBI Taxonomy" id="2759022"/>
    <lineage>
        <taxon>Bacteria</taxon>
        <taxon>Bacillati</taxon>
        <taxon>Bacillota</taxon>
        <taxon>Clostridia</taxon>
        <taxon>Eubacteriales</taxon>
        <taxon>Clostridiaceae</taxon>
        <taxon>Clostridium</taxon>
    </lineage>
</organism>
<feature type="domain" description="DUF5643" evidence="3">
    <location>
        <begin position="236"/>
        <end position="343"/>
    </location>
</feature>
<sequence length="464" mass="52315">MNNDLLIDDILKEKANGEVLRLPEDLDLKLKQTLMDLPVRKKNNKVVKRTAAAAVLAVVVVTSLSAAFPAYARSMPVIGSVFQFLSDRNFIDKEYVKYSSDLNLSKTSNGTTVTINSIAYDGIDLSIAYTVESEKEIKNSPHIMDKEFKINGKVTSFGSGGTGELINKNTYVGVDSFNVSNDYLPEEQRKFILGGDVVIPDDFTMDLNIKEFSDGTKGQWDFKFKVSLDQIKGKVKVKSVKTSIDLSKIVPNLKVNEVIFTPMNTVLRTESDNGSVEESARYIIFDDKGKSLSEKGSEAFGSADTNKMYWQYNFKNVYDDTKSVTFIPMTHIKGYKDKVKIDADGVYTFESKSTQLNLNETTVLSEGKFGDYKINKVELLQDKTLVYYECTNLLRGFQTYGLKVKDDNGKEYCLEKDSVKDLGNNKFVAEIEPLRKDKKYTITADDLEKIYDVREDLKFTVDVK</sequence>
<dbReference type="Proteomes" id="UP000663802">
    <property type="component" value="Unassembled WGS sequence"/>
</dbReference>
<gene>
    <name evidence="4" type="ORF">CSC2_08390</name>
</gene>
<dbReference type="RefSeq" id="WP_206868291.1">
    <property type="nucleotide sequence ID" value="NZ_BMBA01000001.1"/>
</dbReference>
<dbReference type="Gene3D" id="2.60.40.1630">
    <property type="entry name" value="bacillus anthracis domain"/>
    <property type="match status" value="1"/>
</dbReference>
<evidence type="ECO:0000256" key="1">
    <source>
        <dbReference type="SAM" id="Phobius"/>
    </source>
</evidence>
<keyword evidence="5" id="KW-1185">Reference proteome</keyword>